<reference evidence="3 4" key="1">
    <citation type="submission" date="2020-08" db="EMBL/GenBank/DDBJ databases">
        <title>Genomic Encyclopedia of Type Strains, Phase IV (KMG-IV): sequencing the most valuable type-strain genomes for metagenomic binning, comparative biology and taxonomic classification.</title>
        <authorList>
            <person name="Goeker M."/>
        </authorList>
    </citation>
    <scope>NUCLEOTIDE SEQUENCE [LARGE SCALE GENOMIC DNA]</scope>
    <source>
        <strain evidence="3 4">DSM 105137</strain>
    </source>
</reference>
<accession>A0A840EBP3</accession>
<dbReference type="RefSeq" id="WP_183497095.1">
    <property type="nucleotide sequence ID" value="NZ_JACIFF010000010.1"/>
</dbReference>
<evidence type="ECO:0000256" key="2">
    <source>
        <dbReference type="SAM" id="SignalP"/>
    </source>
</evidence>
<proteinExistence type="predicted"/>
<organism evidence="3 4">
    <name type="scientific">Neolewinella aquimaris</name>
    <dbReference type="NCBI Taxonomy" id="1835722"/>
    <lineage>
        <taxon>Bacteria</taxon>
        <taxon>Pseudomonadati</taxon>
        <taxon>Bacteroidota</taxon>
        <taxon>Saprospiria</taxon>
        <taxon>Saprospirales</taxon>
        <taxon>Lewinellaceae</taxon>
        <taxon>Neolewinella</taxon>
    </lineage>
</organism>
<dbReference type="EMBL" id="JACIFF010000010">
    <property type="protein sequence ID" value="MBB4080867.1"/>
    <property type="molecule type" value="Genomic_DNA"/>
</dbReference>
<keyword evidence="2" id="KW-0732">Signal</keyword>
<sequence>MLNSLRAVPLLAFLCLLGCSSSGEGSEAESSGARTVTIDPDNGNEAMENTLALEPGLYVIDGSECDNPVATDARVWTGRGLETSTTQGCTFEVTSHEGMVYHGRQSCATASDGASTTTELSIEVLEPGSIVLTEAGETMHLTLCPDGEVPEWVTEKLTVE</sequence>
<gene>
    <name evidence="3" type="ORF">GGR28_003506</name>
</gene>
<dbReference type="Proteomes" id="UP000576209">
    <property type="component" value="Unassembled WGS sequence"/>
</dbReference>
<evidence type="ECO:0000313" key="3">
    <source>
        <dbReference type="EMBL" id="MBB4080867.1"/>
    </source>
</evidence>
<keyword evidence="4" id="KW-1185">Reference proteome</keyword>
<feature type="compositionally biased region" description="Low complexity" evidence="1">
    <location>
        <begin position="23"/>
        <end position="33"/>
    </location>
</feature>
<name>A0A840EBP3_9BACT</name>
<evidence type="ECO:0000256" key="1">
    <source>
        <dbReference type="SAM" id="MobiDB-lite"/>
    </source>
</evidence>
<evidence type="ECO:0000313" key="4">
    <source>
        <dbReference type="Proteomes" id="UP000576209"/>
    </source>
</evidence>
<protein>
    <submittedName>
        <fullName evidence="3">Uncharacterized protein</fullName>
    </submittedName>
</protein>
<comment type="caution">
    <text evidence="3">The sequence shown here is derived from an EMBL/GenBank/DDBJ whole genome shotgun (WGS) entry which is preliminary data.</text>
</comment>
<feature type="signal peptide" evidence="2">
    <location>
        <begin position="1"/>
        <end position="25"/>
    </location>
</feature>
<dbReference type="AlphaFoldDB" id="A0A840EBP3"/>
<feature type="chain" id="PRO_5032558940" evidence="2">
    <location>
        <begin position="26"/>
        <end position="160"/>
    </location>
</feature>
<feature type="region of interest" description="Disordered" evidence="1">
    <location>
        <begin position="23"/>
        <end position="43"/>
    </location>
</feature>